<proteinExistence type="predicted"/>
<evidence type="ECO:0000313" key="2">
    <source>
        <dbReference type="Proteomes" id="UP001519460"/>
    </source>
</evidence>
<dbReference type="AlphaFoldDB" id="A0ABD0J1I1"/>
<protein>
    <submittedName>
        <fullName evidence="1">Uncharacterized protein</fullName>
    </submittedName>
</protein>
<keyword evidence="2" id="KW-1185">Reference proteome</keyword>
<comment type="caution">
    <text evidence="1">The sequence shown here is derived from an EMBL/GenBank/DDBJ whole genome shotgun (WGS) entry which is preliminary data.</text>
</comment>
<evidence type="ECO:0000313" key="1">
    <source>
        <dbReference type="EMBL" id="KAK7448940.1"/>
    </source>
</evidence>
<dbReference type="EMBL" id="JACVVK020000755">
    <property type="protein sequence ID" value="KAK7448940.1"/>
    <property type="molecule type" value="Genomic_DNA"/>
</dbReference>
<feature type="non-terminal residue" evidence="1">
    <location>
        <position position="115"/>
    </location>
</feature>
<sequence length="115" mass="12611">FLPCGSWRVVESSTACLLPQGVSTLAVSSLFIGDLYHVLPTWLTASDWLSECFVSTFSVDYCGETESEGEGPEHRQRFVSQAEDPTSVLRTGLAPTCFTVLCPRGFLAVRIIIYS</sequence>
<organism evidence="1 2">
    <name type="scientific">Batillaria attramentaria</name>
    <dbReference type="NCBI Taxonomy" id="370345"/>
    <lineage>
        <taxon>Eukaryota</taxon>
        <taxon>Metazoa</taxon>
        <taxon>Spiralia</taxon>
        <taxon>Lophotrochozoa</taxon>
        <taxon>Mollusca</taxon>
        <taxon>Gastropoda</taxon>
        <taxon>Caenogastropoda</taxon>
        <taxon>Sorbeoconcha</taxon>
        <taxon>Cerithioidea</taxon>
        <taxon>Batillariidae</taxon>
        <taxon>Batillaria</taxon>
    </lineage>
</organism>
<name>A0ABD0J1I1_9CAEN</name>
<gene>
    <name evidence="1" type="ORF">BaRGS_00040065</name>
</gene>
<reference evidence="1 2" key="1">
    <citation type="journal article" date="2023" name="Sci. Data">
        <title>Genome assembly of the Korean intertidal mud-creeper Batillaria attramentaria.</title>
        <authorList>
            <person name="Patra A.K."/>
            <person name="Ho P.T."/>
            <person name="Jun S."/>
            <person name="Lee S.J."/>
            <person name="Kim Y."/>
            <person name="Won Y.J."/>
        </authorList>
    </citation>
    <scope>NUCLEOTIDE SEQUENCE [LARGE SCALE GENOMIC DNA]</scope>
    <source>
        <strain evidence="1">Wonlab-2016</strain>
    </source>
</reference>
<dbReference type="Proteomes" id="UP001519460">
    <property type="component" value="Unassembled WGS sequence"/>
</dbReference>
<feature type="non-terminal residue" evidence="1">
    <location>
        <position position="1"/>
    </location>
</feature>
<accession>A0ABD0J1I1</accession>